<organism evidence="1 2">
    <name type="scientific">Photobacterium sanguinicancri</name>
    <dbReference type="NCBI Taxonomy" id="875932"/>
    <lineage>
        <taxon>Bacteria</taxon>
        <taxon>Pseudomonadati</taxon>
        <taxon>Pseudomonadota</taxon>
        <taxon>Gammaproteobacteria</taxon>
        <taxon>Vibrionales</taxon>
        <taxon>Vibrionaceae</taxon>
        <taxon>Photobacterium</taxon>
    </lineage>
</organism>
<accession>A0AAW7Y4V1</accession>
<dbReference type="EMBL" id="JAUOPU010000008">
    <property type="protein sequence ID" value="MDO6542816.1"/>
    <property type="molecule type" value="Genomic_DNA"/>
</dbReference>
<dbReference type="Pfam" id="PF07030">
    <property type="entry name" value="Phage_Mu_Gp36"/>
    <property type="match status" value="1"/>
</dbReference>
<reference evidence="1" key="1">
    <citation type="submission" date="2023-07" db="EMBL/GenBank/DDBJ databases">
        <title>Genome content predicts the carbon catabolic preferences of heterotrophic bacteria.</title>
        <authorList>
            <person name="Gralka M."/>
        </authorList>
    </citation>
    <scope>NUCLEOTIDE SEQUENCE</scope>
    <source>
        <strain evidence="1">G2M05</strain>
    </source>
</reference>
<evidence type="ECO:0000313" key="1">
    <source>
        <dbReference type="EMBL" id="MDO6542816.1"/>
    </source>
</evidence>
<name>A0AAW7Y4V1_9GAMM</name>
<gene>
    <name evidence="1" type="ORF">Q4568_09745</name>
</gene>
<dbReference type="RefSeq" id="WP_303499315.1">
    <property type="nucleotide sequence ID" value="NZ_JAUOPU010000008.1"/>
</dbReference>
<proteinExistence type="predicted"/>
<dbReference type="AlphaFoldDB" id="A0AAW7Y4V1"/>
<dbReference type="Proteomes" id="UP001170624">
    <property type="component" value="Unassembled WGS sequence"/>
</dbReference>
<comment type="caution">
    <text evidence="1">The sequence shown here is derived from an EMBL/GenBank/DDBJ whole genome shotgun (WGS) entry which is preliminary data.</text>
</comment>
<dbReference type="InterPro" id="IPR009752">
    <property type="entry name" value="Phage_Mu_GpJ"/>
</dbReference>
<protein>
    <submittedName>
        <fullName evidence="1">DUF1320 family protein</fullName>
    </submittedName>
</protein>
<evidence type="ECO:0000313" key="2">
    <source>
        <dbReference type="Proteomes" id="UP001170624"/>
    </source>
</evidence>
<sequence>MAMYCTRDDMKARFGEQELIVLTDRDGSVGGIVDTVLNQAMDDASATIDGYLGGRYSLPLHIVPRVLTRTACDLARYYLNDDVLGDEHQVAKRYKDGISYLEKVGRGILQLGLDSNNARAESNNTATITSAGSVFSRGRAKGFI</sequence>